<dbReference type="PANTHER" id="PTHR45136:SF2">
    <property type="entry name" value="ABC TRANSPORTER DOMAIN-CONTAINING PROTEIN"/>
    <property type="match status" value="1"/>
</dbReference>
<evidence type="ECO:0000256" key="1">
    <source>
        <dbReference type="ARBA" id="ARBA00007577"/>
    </source>
</evidence>
<dbReference type="Gene3D" id="1.20.1560.10">
    <property type="entry name" value="ABC transporter type 1, transmembrane domain"/>
    <property type="match status" value="1"/>
</dbReference>
<dbReference type="PANTHER" id="PTHR45136">
    <property type="entry name" value="ABC TRANSPORTER DOMAIN-CONTAINING PROTEIN"/>
    <property type="match status" value="1"/>
</dbReference>
<dbReference type="EMBL" id="JAUIZM010000007">
    <property type="protein sequence ID" value="KAK1374965.1"/>
    <property type="molecule type" value="Genomic_DNA"/>
</dbReference>
<dbReference type="CDD" id="cd03249">
    <property type="entry name" value="ABC_MTABC3_MDL1_MDL2"/>
    <property type="match status" value="2"/>
</dbReference>
<accession>A0AAD8HZU0</accession>
<dbReference type="Gene3D" id="3.40.50.300">
    <property type="entry name" value="P-loop containing nucleotide triphosphate hydrolases"/>
    <property type="match status" value="2"/>
</dbReference>
<feature type="transmembrane region" description="Helical" evidence="10">
    <location>
        <begin position="914"/>
        <end position="939"/>
    </location>
</feature>
<feature type="transmembrane region" description="Helical" evidence="10">
    <location>
        <begin position="838"/>
        <end position="858"/>
    </location>
</feature>
<feature type="transmembrane region" description="Helical" evidence="10">
    <location>
        <begin position="15"/>
        <end position="38"/>
    </location>
</feature>
<feature type="transmembrane region" description="Helical" evidence="10">
    <location>
        <begin position="143"/>
        <end position="163"/>
    </location>
</feature>
<reference evidence="13" key="2">
    <citation type="submission" date="2023-05" db="EMBL/GenBank/DDBJ databases">
        <authorList>
            <person name="Schelkunov M.I."/>
        </authorList>
    </citation>
    <scope>NUCLEOTIDE SEQUENCE</scope>
    <source>
        <strain evidence="13">Hsosn_3</strain>
        <tissue evidence="13">Leaf</tissue>
    </source>
</reference>
<dbReference type="InterPro" id="IPR036640">
    <property type="entry name" value="ABC1_TM_sf"/>
</dbReference>
<keyword evidence="5" id="KW-0547">Nucleotide-binding</keyword>
<dbReference type="GO" id="GO:0140359">
    <property type="term" value="F:ABC-type transporter activity"/>
    <property type="evidence" value="ECO:0007669"/>
    <property type="project" value="InterPro"/>
</dbReference>
<dbReference type="InterPro" id="IPR011527">
    <property type="entry name" value="ABC1_TM_dom"/>
</dbReference>
<dbReference type="SMART" id="SM00382">
    <property type="entry name" value="AAA"/>
    <property type="match status" value="2"/>
</dbReference>
<organism evidence="13 14">
    <name type="scientific">Heracleum sosnowskyi</name>
    <dbReference type="NCBI Taxonomy" id="360622"/>
    <lineage>
        <taxon>Eukaryota</taxon>
        <taxon>Viridiplantae</taxon>
        <taxon>Streptophyta</taxon>
        <taxon>Embryophyta</taxon>
        <taxon>Tracheophyta</taxon>
        <taxon>Spermatophyta</taxon>
        <taxon>Magnoliopsida</taxon>
        <taxon>eudicotyledons</taxon>
        <taxon>Gunneridae</taxon>
        <taxon>Pentapetalae</taxon>
        <taxon>asterids</taxon>
        <taxon>campanulids</taxon>
        <taxon>Apiales</taxon>
        <taxon>Apiaceae</taxon>
        <taxon>Apioideae</taxon>
        <taxon>apioid superclade</taxon>
        <taxon>Tordylieae</taxon>
        <taxon>Tordyliinae</taxon>
        <taxon>Heracleum</taxon>
    </lineage>
</organism>
<evidence type="ECO:0000313" key="13">
    <source>
        <dbReference type="EMBL" id="KAK1374965.1"/>
    </source>
</evidence>
<dbReference type="CDD" id="cd18578">
    <property type="entry name" value="ABC_6TM_Pgp_ABCB1_D2_like"/>
    <property type="match status" value="1"/>
</dbReference>
<evidence type="ECO:0000313" key="14">
    <source>
        <dbReference type="Proteomes" id="UP001237642"/>
    </source>
</evidence>
<name>A0AAD8HZU0_9APIA</name>
<dbReference type="Pfam" id="PF00005">
    <property type="entry name" value="ABC_tran"/>
    <property type="match status" value="2"/>
</dbReference>
<feature type="transmembrane region" description="Helical" evidence="10">
    <location>
        <begin position="169"/>
        <end position="190"/>
    </location>
</feature>
<feature type="domain" description="ABC transporter" evidence="11">
    <location>
        <begin position="1016"/>
        <end position="1252"/>
    </location>
</feature>
<dbReference type="InterPro" id="IPR017871">
    <property type="entry name" value="ABC_transporter-like_CS"/>
</dbReference>
<dbReference type="GO" id="GO:0016020">
    <property type="term" value="C:membrane"/>
    <property type="evidence" value="ECO:0007669"/>
    <property type="project" value="InterPro"/>
</dbReference>
<keyword evidence="6" id="KW-0067">ATP-binding</keyword>
<feature type="transmembrane region" description="Helical" evidence="10">
    <location>
        <begin position="692"/>
        <end position="722"/>
    </location>
</feature>
<evidence type="ECO:0000256" key="9">
    <source>
        <dbReference type="ARBA" id="ARBA00023180"/>
    </source>
</evidence>
<evidence type="ECO:0000259" key="11">
    <source>
        <dbReference type="PROSITE" id="PS50893"/>
    </source>
</evidence>
<keyword evidence="7 10" id="KW-1133">Transmembrane helix</keyword>
<dbReference type="PROSITE" id="PS50929">
    <property type="entry name" value="ABC_TM1F"/>
    <property type="match status" value="2"/>
</dbReference>
<proteinExistence type="inferred from homology"/>
<feature type="domain" description="ABC transmembrane type-1" evidence="12">
    <location>
        <begin position="693"/>
        <end position="980"/>
    </location>
</feature>
<evidence type="ECO:0000256" key="7">
    <source>
        <dbReference type="ARBA" id="ARBA00022989"/>
    </source>
</evidence>
<evidence type="ECO:0000256" key="2">
    <source>
        <dbReference type="ARBA" id="ARBA00022448"/>
    </source>
</evidence>
<gene>
    <name evidence="13" type="ORF">POM88_031158</name>
</gene>
<evidence type="ECO:0000256" key="8">
    <source>
        <dbReference type="ARBA" id="ARBA00023136"/>
    </source>
</evidence>
<feature type="transmembrane region" description="Helical" evidence="10">
    <location>
        <begin position="63"/>
        <end position="86"/>
    </location>
</feature>
<dbReference type="PROSITE" id="PS00211">
    <property type="entry name" value="ABC_TRANSPORTER_1"/>
    <property type="match status" value="2"/>
</dbReference>
<keyword evidence="14" id="KW-1185">Reference proteome</keyword>
<dbReference type="InterPro" id="IPR003593">
    <property type="entry name" value="AAA+_ATPase"/>
</dbReference>
<comment type="caution">
    <text evidence="13">The sequence shown here is derived from an EMBL/GenBank/DDBJ whole genome shotgun (WGS) entry which is preliminary data.</text>
</comment>
<dbReference type="GO" id="GO:0005524">
    <property type="term" value="F:ATP binding"/>
    <property type="evidence" value="ECO:0007669"/>
    <property type="project" value="UniProtKB-KW"/>
</dbReference>
<keyword evidence="2" id="KW-0813">Transport</keyword>
<feature type="transmembrane region" description="Helical" evidence="10">
    <location>
        <begin position="280"/>
        <end position="301"/>
    </location>
</feature>
<feature type="domain" description="ABC transporter" evidence="11">
    <location>
        <begin position="343"/>
        <end position="579"/>
    </location>
</feature>
<dbReference type="GO" id="GO:0016887">
    <property type="term" value="F:ATP hydrolysis activity"/>
    <property type="evidence" value="ECO:0007669"/>
    <property type="project" value="InterPro"/>
</dbReference>
<evidence type="ECO:0000256" key="10">
    <source>
        <dbReference type="SAM" id="Phobius"/>
    </source>
</evidence>
<dbReference type="Pfam" id="PF00664">
    <property type="entry name" value="ABC_membrane"/>
    <property type="match status" value="2"/>
</dbReference>
<evidence type="ECO:0000256" key="5">
    <source>
        <dbReference type="ARBA" id="ARBA00022741"/>
    </source>
</evidence>
<protein>
    <submittedName>
        <fullName evidence="13">Multidrug resistance protein</fullName>
    </submittedName>
</protein>
<sequence length="1259" mass="137756">MGTGMLRYADGIDKILLFFGTIGCIGEGMMIPATMFVLSDEITSYGKADSKDSSHSYDAPNMYALRLVYVAIGVGVAAFIDGICWTRTAERQTSRMRVEYLRSVLRQEVSFFDEHAGSSTTFDVISSISADAYAIQNVIAEKVPICIAQLSMFILCFICGFVLSWRLALASIPLTIIFIIPGVGFGRLMMNLGTKINDAYGVAGGIAEQAISSIRTVYSCVGENQTLDRLNQAFEKCMELGIQQGLTKGLLLGSMGVVYAAWACQAWTGSLLVTRRGENGGHVFISGLCIFMGGIAAMSALPNISFFAEARAAAIRISATVDRVPLIDLEDEGQILEAGRVDVEFKDVSFSYPSRPDTIILEGFNLKVGAGETLGLVGASGCGKSTVISLLERLYDPVQGDILVNGCNIKSLSLKWLRSQMGLVSQEPILFATSIKENIMLGREGASMKIVIKAAYAANAHNFISSLPNGYDTQVGQSGLQLSGGQKQRIAIARALIRDPRILLLDEATSALDAQSEKIVQETLDQASVGRTTIIIAHRLATVHRADTIAVLQSGRVIESGTHIQLMQMNGRGGAYRRMVKLQQTVQDEKSSTYYNSSQGATSIFRNRNMRSPKIARNMQLPKIARNMQSPMISFNSSSGIIGSPSISFVEVKPFEILPANDREDVKLINTPNTSFTKWRLLKMNAPEWKELLLGCLGAGGAGAIQPIFSYCLGSLVSVYFLQENSKIKSETRFYIFIFLCLAVFNFICSIIQYYDFGVMGERLTKRVREKVLTNLFTFEIGWFDKDENSSAAICARITTEASKVRSLVGDRMSLLVQSITNASVSYALALIATWRLAIVLIAMQPLLIGVFYTKTSLMKIISQKSRNAQNEGSKLAREAVVNHRTIAAFSSQERLLSLFSSAMEGPRKQSKKFSWIVAIGYFCVHFLTTTSVVVTFWYGGRLQSQGLLHSKNLFQAFFVLMGTARTIAEAGSMSSDLVESSNAISSLFEVIDRKSELEPEDRKGIIVKETMKGNIEMKDVFFAYPSRPEQMILKGLSLKIDAGKTVALVGQSGSGKSTIIGLIERFYDPLKGSILIDKCNIKRYNLRNLRSQIALVSQEPTLLAGTILQNIVYGKENATEAEIREASSLANADEFISSMKDGYETYCGERGIQLSGGQKQRIALARAILKNSKILLLDEATSALDSISQSKVQEALEKMMVSCTCVVIAHQLSTIRKSDSIAVINNGKVVEQGSHLDLLALGKAGSYYSLAKLQRRIS</sequence>
<comment type="similarity">
    <text evidence="1">Belongs to the ABC transporter superfamily. ABCB family. Multidrug resistance exporter (TC 3.A.1.201) subfamily.</text>
</comment>
<dbReference type="CDD" id="cd18577">
    <property type="entry name" value="ABC_6TM_Pgp_ABCB1_D1_like"/>
    <property type="match status" value="1"/>
</dbReference>
<evidence type="ECO:0000259" key="12">
    <source>
        <dbReference type="PROSITE" id="PS50929"/>
    </source>
</evidence>
<keyword evidence="4" id="KW-0677">Repeat</keyword>
<dbReference type="SUPFAM" id="SSF90123">
    <property type="entry name" value="ABC transporter transmembrane region"/>
    <property type="match status" value="2"/>
</dbReference>
<dbReference type="SUPFAM" id="SSF52540">
    <property type="entry name" value="P-loop containing nucleoside triphosphate hydrolases"/>
    <property type="match status" value="2"/>
</dbReference>
<keyword evidence="3 10" id="KW-0812">Transmembrane</keyword>
<keyword evidence="9" id="KW-0325">Glycoprotein</keyword>
<feature type="transmembrane region" description="Helical" evidence="10">
    <location>
        <begin position="734"/>
        <end position="757"/>
    </location>
</feature>
<dbReference type="FunFam" id="3.40.50.300:FF:000205">
    <property type="entry name" value="ABC transporter B family member 4"/>
    <property type="match status" value="2"/>
</dbReference>
<keyword evidence="8 10" id="KW-0472">Membrane</keyword>
<evidence type="ECO:0000256" key="3">
    <source>
        <dbReference type="ARBA" id="ARBA00022692"/>
    </source>
</evidence>
<evidence type="ECO:0000256" key="4">
    <source>
        <dbReference type="ARBA" id="ARBA00022737"/>
    </source>
</evidence>
<evidence type="ECO:0000256" key="6">
    <source>
        <dbReference type="ARBA" id="ARBA00022840"/>
    </source>
</evidence>
<feature type="domain" description="ABC transmembrane type-1" evidence="12">
    <location>
        <begin position="18"/>
        <end position="309"/>
    </location>
</feature>
<dbReference type="InterPro" id="IPR003439">
    <property type="entry name" value="ABC_transporter-like_ATP-bd"/>
</dbReference>
<dbReference type="PROSITE" id="PS50893">
    <property type="entry name" value="ABC_TRANSPORTER_2"/>
    <property type="match status" value="2"/>
</dbReference>
<dbReference type="InterPro" id="IPR027417">
    <property type="entry name" value="P-loop_NTPase"/>
</dbReference>
<dbReference type="AlphaFoldDB" id="A0AAD8HZU0"/>
<dbReference type="Proteomes" id="UP001237642">
    <property type="component" value="Unassembled WGS sequence"/>
</dbReference>
<reference evidence="13" key="1">
    <citation type="submission" date="2023-02" db="EMBL/GenBank/DDBJ databases">
        <title>Genome of toxic invasive species Heracleum sosnowskyi carries increased number of genes despite the absence of recent whole-genome duplications.</title>
        <authorList>
            <person name="Schelkunov M."/>
            <person name="Shtratnikova V."/>
            <person name="Makarenko M."/>
            <person name="Klepikova A."/>
            <person name="Omelchenko D."/>
            <person name="Novikova G."/>
            <person name="Obukhova E."/>
            <person name="Bogdanov V."/>
            <person name="Penin A."/>
            <person name="Logacheva M."/>
        </authorList>
    </citation>
    <scope>NUCLEOTIDE SEQUENCE</scope>
    <source>
        <strain evidence="13">Hsosn_3</strain>
        <tissue evidence="13">Leaf</tissue>
    </source>
</reference>